<feature type="chain" id="PRO_5028820638" evidence="1">
    <location>
        <begin position="23"/>
        <end position="158"/>
    </location>
</feature>
<protein>
    <submittedName>
        <fullName evidence="3">Receptor L-domain domain-containing protein</fullName>
    </submittedName>
</protein>
<reference evidence="2" key="1">
    <citation type="journal article" date="2013" name="Genetics">
        <title>The draft genome and transcriptome of Panagrellus redivivus are shaped by the harsh demands of a free-living lifestyle.</title>
        <authorList>
            <person name="Srinivasan J."/>
            <person name="Dillman A.R."/>
            <person name="Macchietto M.G."/>
            <person name="Heikkinen L."/>
            <person name="Lakso M."/>
            <person name="Fracchia K.M."/>
            <person name="Antoshechkin I."/>
            <person name="Mortazavi A."/>
            <person name="Wong G."/>
            <person name="Sternberg P.W."/>
        </authorList>
    </citation>
    <scope>NUCLEOTIDE SEQUENCE [LARGE SCALE GENOMIC DNA]</scope>
    <source>
        <strain evidence="2">MT8872</strain>
    </source>
</reference>
<evidence type="ECO:0000313" key="2">
    <source>
        <dbReference type="Proteomes" id="UP000492821"/>
    </source>
</evidence>
<dbReference type="WBParaSite" id="Pan_g17021.t1">
    <property type="protein sequence ID" value="Pan_g17021.t1"/>
    <property type="gene ID" value="Pan_g17021"/>
</dbReference>
<feature type="signal peptide" evidence="1">
    <location>
        <begin position="1"/>
        <end position="22"/>
    </location>
</feature>
<dbReference type="Proteomes" id="UP000492821">
    <property type="component" value="Unassembled WGS sequence"/>
</dbReference>
<reference evidence="3" key="2">
    <citation type="submission" date="2020-10" db="UniProtKB">
        <authorList>
            <consortium name="WormBaseParasite"/>
        </authorList>
    </citation>
    <scope>IDENTIFICATION</scope>
</reference>
<name>A0A7E4V5W1_PANRE</name>
<accession>A0A7E4V5W1</accession>
<dbReference type="SUPFAM" id="SSF52058">
    <property type="entry name" value="L domain-like"/>
    <property type="match status" value="1"/>
</dbReference>
<evidence type="ECO:0000256" key="1">
    <source>
        <dbReference type="SAM" id="SignalP"/>
    </source>
</evidence>
<dbReference type="InterPro" id="IPR032675">
    <property type="entry name" value="LRR_dom_sf"/>
</dbReference>
<dbReference type="Gene3D" id="3.80.10.10">
    <property type="entry name" value="Ribonuclease Inhibitor"/>
    <property type="match status" value="1"/>
</dbReference>
<organism evidence="2 3">
    <name type="scientific">Panagrellus redivivus</name>
    <name type="common">Microworm</name>
    <dbReference type="NCBI Taxonomy" id="6233"/>
    <lineage>
        <taxon>Eukaryota</taxon>
        <taxon>Metazoa</taxon>
        <taxon>Ecdysozoa</taxon>
        <taxon>Nematoda</taxon>
        <taxon>Chromadorea</taxon>
        <taxon>Rhabditida</taxon>
        <taxon>Tylenchina</taxon>
        <taxon>Panagrolaimomorpha</taxon>
        <taxon>Panagrolaimoidea</taxon>
        <taxon>Panagrolaimidae</taxon>
        <taxon>Panagrellus</taxon>
    </lineage>
</organism>
<dbReference type="AlphaFoldDB" id="A0A7E4V5W1"/>
<evidence type="ECO:0000313" key="3">
    <source>
        <dbReference type="WBParaSite" id="Pan_g17021.t1"/>
    </source>
</evidence>
<keyword evidence="1" id="KW-0732">Signal</keyword>
<sequence>MIFTDKKVILFVYVILIQQVFSALPKGCLGWVENYGFVLCANVSFDDTIEHFRGLRFRLLQFENCSKPIGHLKHLPPIDLSQFGIINCGITEIDDAVFADLSVLPDVNTLDFQHNNITKIPSLGVKQQLRDLNLDFNKSQLSTLTYLMITSLVILPTR</sequence>
<proteinExistence type="predicted"/>
<keyword evidence="2" id="KW-1185">Reference proteome</keyword>